<dbReference type="EMBL" id="PKLL01000033">
    <property type="protein sequence ID" value="RZE15477.1"/>
    <property type="molecule type" value="Genomic_DNA"/>
</dbReference>
<evidence type="ECO:0000313" key="1">
    <source>
        <dbReference type="EMBL" id="RZE15477.1"/>
    </source>
</evidence>
<dbReference type="Proteomes" id="UP000292693">
    <property type="component" value="Unassembled WGS sequence"/>
</dbReference>
<protein>
    <submittedName>
        <fullName evidence="1">Uncharacterized protein</fullName>
    </submittedName>
</protein>
<accession>A0A8G1ZKC2</accession>
<name>A0A8G1ZKC2_9ACTN</name>
<reference evidence="1 2" key="1">
    <citation type="submission" date="2017-12" db="EMBL/GenBank/DDBJ databases">
        <title>Population genomics insights into the ecological differentiation and adaptive evolution in streptomycetes.</title>
        <authorList>
            <person name="Li Y."/>
            <person name="Huang Y."/>
        </authorList>
    </citation>
    <scope>NUCLEOTIDE SEQUENCE [LARGE SCALE GENOMIC DNA]</scope>
    <source>
        <strain evidence="1 2">NBRC 100770</strain>
    </source>
</reference>
<gene>
    <name evidence="1" type="ORF">C0Q92_31000</name>
</gene>
<proteinExistence type="predicted"/>
<evidence type="ECO:0000313" key="2">
    <source>
        <dbReference type="Proteomes" id="UP000292693"/>
    </source>
</evidence>
<sequence>MTSSDQPSAAVRMHDVINRHLERGERGWLAIRIADGSSDGVLYCGSIEAELATLPHLEAFAFFPISPLCPWTLHECAEFLEFMTHLRHGCMVYGRPTCC</sequence>
<organism evidence="1 2">
    <name type="scientific">Streptomyces albidoflavus</name>
    <dbReference type="NCBI Taxonomy" id="1886"/>
    <lineage>
        <taxon>Bacteria</taxon>
        <taxon>Bacillati</taxon>
        <taxon>Actinomycetota</taxon>
        <taxon>Actinomycetes</taxon>
        <taxon>Kitasatosporales</taxon>
        <taxon>Streptomycetaceae</taxon>
        <taxon>Streptomyces</taxon>
        <taxon>Streptomyces albidoflavus group</taxon>
    </lineage>
</organism>
<dbReference type="RefSeq" id="WP_129806015.1">
    <property type="nucleotide sequence ID" value="NZ_PKLL01000033.1"/>
</dbReference>
<dbReference type="AlphaFoldDB" id="A0A8G1ZKC2"/>
<comment type="caution">
    <text evidence="1">The sequence shown here is derived from an EMBL/GenBank/DDBJ whole genome shotgun (WGS) entry which is preliminary data.</text>
</comment>